<gene>
    <name evidence="2" type="ORF">DILT_LOCUS17922</name>
</gene>
<evidence type="ECO:0000313" key="2">
    <source>
        <dbReference type="EMBL" id="VDN39542.1"/>
    </source>
</evidence>
<accession>A0A3P7R6Q8</accession>
<sequence length="113" mass="13018">MILLTFQLPTGWEMKESDLPHLQYPGLNHIDYDSQKQTLFALLDQFTEAEAENFGGRDNLVRCISPTLNQTMSFEHLKPALIGVQEYGPPKQKTEYSFLLNNCKGYWNSRFSA</sequence>
<evidence type="ECO:0000313" key="3">
    <source>
        <dbReference type="Proteomes" id="UP000281553"/>
    </source>
</evidence>
<feature type="domain" description="Alpha-macroglobulin receptor-binding" evidence="1">
    <location>
        <begin position="1"/>
        <end position="95"/>
    </location>
</feature>
<name>A0A3P7R6Q8_DIBLA</name>
<keyword evidence="3" id="KW-1185">Reference proteome</keyword>
<dbReference type="InterPro" id="IPR036595">
    <property type="entry name" value="A-macroglobulin_rcpt-bd_sf"/>
</dbReference>
<dbReference type="AlphaFoldDB" id="A0A3P7R6Q8"/>
<dbReference type="EMBL" id="UYRU01095844">
    <property type="protein sequence ID" value="VDN39542.1"/>
    <property type="molecule type" value="Genomic_DNA"/>
</dbReference>
<protein>
    <recommendedName>
        <fullName evidence="1">Alpha-macroglobulin receptor-binding domain-containing protein</fullName>
    </recommendedName>
</protein>
<organism evidence="2 3">
    <name type="scientific">Dibothriocephalus latus</name>
    <name type="common">Fish tapeworm</name>
    <name type="synonym">Diphyllobothrium latum</name>
    <dbReference type="NCBI Taxonomy" id="60516"/>
    <lineage>
        <taxon>Eukaryota</taxon>
        <taxon>Metazoa</taxon>
        <taxon>Spiralia</taxon>
        <taxon>Lophotrochozoa</taxon>
        <taxon>Platyhelminthes</taxon>
        <taxon>Cestoda</taxon>
        <taxon>Eucestoda</taxon>
        <taxon>Diphyllobothriidea</taxon>
        <taxon>Diphyllobothriidae</taxon>
        <taxon>Dibothriocephalus</taxon>
    </lineage>
</organism>
<dbReference type="Pfam" id="PF07677">
    <property type="entry name" value="A2M_recep"/>
    <property type="match status" value="1"/>
</dbReference>
<dbReference type="InterPro" id="IPR009048">
    <property type="entry name" value="A-macroglobulin_rcpt-bd"/>
</dbReference>
<dbReference type="Gene3D" id="2.60.40.690">
    <property type="entry name" value="Alpha-macroglobulin, receptor-binding domain"/>
    <property type="match status" value="1"/>
</dbReference>
<dbReference type="Proteomes" id="UP000281553">
    <property type="component" value="Unassembled WGS sequence"/>
</dbReference>
<dbReference type="GO" id="GO:0005576">
    <property type="term" value="C:extracellular region"/>
    <property type="evidence" value="ECO:0007669"/>
    <property type="project" value="InterPro"/>
</dbReference>
<proteinExistence type="predicted"/>
<evidence type="ECO:0000259" key="1">
    <source>
        <dbReference type="Pfam" id="PF07677"/>
    </source>
</evidence>
<reference evidence="2 3" key="1">
    <citation type="submission" date="2018-11" db="EMBL/GenBank/DDBJ databases">
        <authorList>
            <consortium name="Pathogen Informatics"/>
        </authorList>
    </citation>
    <scope>NUCLEOTIDE SEQUENCE [LARGE SCALE GENOMIC DNA]</scope>
</reference>